<keyword evidence="2" id="KW-1185">Reference proteome</keyword>
<gene>
    <name evidence="1" type="ORF">OS493_022918</name>
</gene>
<organism evidence="1 2">
    <name type="scientific">Desmophyllum pertusum</name>
    <dbReference type="NCBI Taxonomy" id="174260"/>
    <lineage>
        <taxon>Eukaryota</taxon>
        <taxon>Metazoa</taxon>
        <taxon>Cnidaria</taxon>
        <taxon>Anthozoa</taxon>
        <taxon>Hexacorallia</taxon>
        <taxon>Scleractinia</taxon>
        <taxon>Caryophylliina</taxon>
        <taxon>Caryophylliidae</taxon>
        <taxon>Desmophyllum</taxon>
    </lineage>
</organism>
<comment type="caution">
    <text evidence="1">The sequence shown here is derived from an EMBL/GenBank/DDBJ whole genome shotgun (WGS) entry which is preliminary data.</text>
</comment>
<name>A0A9X0D492_9CNID</name>
<dbReference type="OrthoDB" id="10067360at2759"/>
<reference evidence="1" key="1">
    <citation type="submission" date="2023-01" db="EMBL/GenBank/DDBJ databases">
        <title>Genome assembly of the deep-sea coral Lophelia pertusa.</title>
        <authorList>
            <person name="Herrera S."/>
            <person name="Cordes E."/>
        </authorList>
    </citation>
    <scope>NUCLEOTIDE SEQUENCE</scope>
    <source>
        <strain evidence="1">USNM1676648</strain>
        <tissue evidence="1">Polyp</tissue>
    </source>
</reference>
<sequence>MQMVPVPVFPSHARVSPLMPTCRLRQRLRPKDPTELELSDNHIPDSFFRSDIQVRQPGRRHVMLATDQQLQFLTRAKTWYIDGTFKLRRHPFSQLLTVNTFVKQDDHTKQVPLLFVTISGRKKND</sequence>
<dbReference type="AlphaFoldDB" id="A0A9X0D492"/>
<evidence type="ECO:0000313" key="2">
    <source>
        <dbReference type="Proteomes" id="UP001163046"/>
    </source>
</evidence>
<protein>
    <submittedName>
        <fullName evidence="1">Uncharacterized protein</fullName>
    </submittedName>
</protein>
<proteinExistence type="predicted"/>
<accession>A0A9X0D492</accession>
<evidence type="ECO:0000313" key="1">
    <source>
        <dbReference type="EMBL" id="KAJ7384284.1"/>
    </source>
</evidence>
<dbReference type="EMBL" id="MU825889">
    <property type="protein sequence ID" value="KAJ7384284.1"/>
    <property type="molecule type" value="Genomic_DNA"/>
</dbReference>
<dbReference type="Proteomes" id="UP001163046">
    <property type="component" value="Unassembled WGS sequence"/>
</dbReference>